<reference evidence="2 3" key="1">
    <citation type="submission" date="2014-03" db="EMBL/GenBank/DDBJ databases">
        <title>Draft genome of the hookworm Oesophagostomum dentatum.</title>
        <authorList>
            <person name="Mitreva M."/>
        </authorList>
    </citation>
    <scope>NUCLEOTIDE SEQUENCE [LARGE SCALE GENOMIC DNA]</scope>
    <source>
        <strain evidence="2 3">OD-Hann</strain>
    </source>
</reference>
<evidence type="ECO:0000313" key="3">
    <source>
        <dbReference type="Proteomes" id="UP000053660"/>
    </source>
</evidence>
<proteinExistence type="predicted"/>
<dbReference type="InterPro" id="IPR036291">
    <property type="entry name" value="NAD(P)-bd_dom_sf"/>
</dbReference>
<evidence type="ECO:0008006" key="4">
    <source>
        <dbReference type="Google" id="ProtNLM"/>
    </source>
</evidence>
<dbReference type="SUPFAM" id="SSF51735">
    <property type="entry name" value="NAD(P)-binding Rossmann-fold domains"/>
    <property type="match status" value="1"/>
</dbReference>
<organism evidence="2 3">
    <name type="scientific">Oesophagostomum dentatum</name>
    <name type="common">Nodular worm</name>
    <dbReference type="NCBI Taxonomy" id="61180"/>
    <lineage>
        <taxon>Eukaryota</taxon>
        <taxon>Metazoa</taxon>
        <taxon>Ecdysozoa</taxon>
        <taxon>Nematoda</taxon>
        <taxon>Chromadorea</taxon>
        <taxon>Rhabditida</taxon>
        <taxon>Rhabditina</taxon>
        <taxon>Rhabditomorpha</taxon>
        <taxon>Strongyloidea</taxon>
        <taxon>Strongylidae</taxon>
        <taxon>Oesophagostomum</taxon>
    </lineage>
</organism>
<dbReference type="GO" id="GO:0016491">
    <property type="term" value="F:oxidoreductase activity"/>
    <property type="evidence" value="ECO:0007669"/>
    <property type="project" value="UniProtKB-KW"/>
</dbReference>
<evidence type="ECO:0000313" key="2">
    <source>
        <dbReference type="EMBL" id="KHJ88102.1"/>
    </source>
</evidence>
<gene>
    <name evidence="2" type="ORF">OESDEN_12107</name>
</gene>
<accession>A0A0B1SX86</accession>
<dbReference type="PANTHER" id="PTHR43157:SF31">
    <property type="entry name" value="PHOSPHATIDYLINOSITOL-GLYCAN BIOSYNTHESIS CLASS F PROTEIN"/>
    <property type="match status" value="1"/>
</dbReference>
<dbReference type="Pfam" id="PF00106">
    <property type="entry name" value="adh_short"/>
    <property type="match status" value="1"/>
</dbReference>
<keyword evidence="3" id="KW-1185">Reference proteome</keyword>
<sequence length="90" mass="9666">LKAASPYQRLVCIRFTVAVCRKYFKGAQFTERVSGKGLVAVITGANSGVGMETVRGLNLAGAKVYMLCRDEERGVEAKTKLAQVGIIVSD</sequence>
<dbReference type="OrthoDB" id="191139at2759"/>
<protein>
    <recommendedName>
        <fullName evidence="4">Oxidoreductase, short chain dehydrogenase/reductase family protein</fullName>
    </recommendedName>
</protein>
<dbReference type="InterPro" id="IPR002347">
    <property type="entry name" value="SDR_fam"/>
</dbReference>
<evidence type="ECO:0000256" key="1">
    <source>
        <dbReference type="ARBA" id="ARBA00023002"/>
    </source>
</evidence>
<feature type="non-terminal residue" evidence="2">
    <location>
        <position position="1"/>
    </location>
</feature>
<dbReference type="Proteomes" id="UP000053660">
    <property type="component" value="Unassembled WGS sequence"/>
</dbReference>
<dbReference type="AlphaFoldDB" id="A0A0B1SX86"/>
<name>A0A0B1SX86_OESDE</name>
<dbReference type="PANTHER" id="PTHR43157">
    <property type="entry name" value="PHOSPHATIDYLINOSITOL-GLYCAN BIOSYNTHESIS CLASS F PROTEIN-RELATED"/>
    <property type="match status" value="1"/>
</dbReference>
<keyword evidence="1" id="KW-0560">Oxidoreductase</keyword>
<dbReference type="Gene3D" id="3.40.50.720">
    <property type="entry name" value="NAD(P)-binding Rossmann-like Domain"/>
    <property type="match status" value="1"/>
</dbReference>
<dbReference type="EMBL" id="KN556440">
    <property type="protein sequence ID" value="KHJ88102.1"/>
    <property type="molecule type" value="Genomic_DNA"/>
</dbReference>